<dbReference type="PANTHER" id="PTHR31118">
    <property type="entry name" value="CYCLASE-LIKE PROTEIN 2"/>
    <property type="match status" value="1"/>
</dbReference>
<dbReference type="OrthoDB" id="9796085at2"/>
<dbReference type="EMBL" id="NHRJ02000002">
    <property type="protein sequence ID" value="PZE21716.1"/>
    <property type="molecule type" value="Genomic_DNA"/>
</dbReference>
<proteinExistence type="predicted"/>
<dbReference type="SUPFAM" id="SSF102198">
    <property type="entry name" value="Putative cyclase"/>
    <property type="match status" value="1"/>
</dbReference>
<dbReference type="Gene3D" id="3.50.30.50">
    <property type="entry name" value="Putative cyclase"/>
    <property type="match status" value="2"/>
</dbReference>
<evidence type="ECO:0000313" key="2">
    <source>
        <dbReference type="Proteomes" id="UP000214746"/>
    </source>
</evidence>
<evidence type="ECO:0000313" key="1">
    <source>
        <dbReference type="EMBL" id="PZE21716.1"/>
    </source>
</evidence>
<dbReference type="GO" id="GO:0004061">
    <property type="term" value="F:arylformamidase activity"/>
    <property type="evidence" value="ECO:0007669"/>
    <property type="project" value="InterPro"/>
</dbReference>
<comment type="caution">
    <text evidence="1">The sequence shown here is derived from an EMBL/GenBank/DDBJ whole genome shotgun (WGS) entry which is preliminary data.</text>
</comment>
<sequence length="180" mass="19543">MKVIDLSMPLYTGMPVYDGDPQVTFDIVHTHETHSWELRQLSLGSHTGTHVDAFSHMHKGQATLDDMPLERFFGKAQAVTLHCDWPSNTGLLFVGDVGPGLAADIISRNPGFVGGNIHEDLERILLGQGIVTYTNLVNLELLPLGTAFMFYGLPLKIHAGDGSPIRAIAILPGQQEDTGS</sequence>
<keyword evidence="2" id="KW-1185">Reference proteome</keyword>
<gene>
    <name evidence="1" type="ORF">CBW46_004670</name>
</gene>
<dbReference type="Pfam" id="PF04199">
    <property type="entry name" value="Cyclase"/>
    <property type="match status" value="1"/>
</dbReference>
<organism evidence="1 2">
    <name type="scientific">Paenibacillus xerothermodurans</name>
    <dbReference type="NCBI Taxonomy" id="1977292"/>
    <lineage>
        <taxon>Bacteria</taxon>
        <taxon>Bacillati</taxon>
        <taxon>Bacillota</taxon>
        <taxon>Bacilli</taxon>
        <taxon>Bacillales</taxon>
        <taxon>Paenibacillaceae</taxon>
        <taxon>Paenibacillus</taxon>
    </lineage>
</organism>
<dbReference type="AlphaFoldDB" id="A0A2W1NVC1"/>
<accession>A0A2W1NVC1</accession>
<dbReference type="Proteomes" id="UP000214746">
    <property type="component" value="Unassembled WGS sequence"/>
</dbReference>
<name>A0A2W1NVC1_PAEXE</name>
<dbReference type="InterPro" id="IPR037175">
    <property type="entry name" value="KFase_sf"/>
</dbReference>
<dbReference type="InterPro" id="IPR007325">
    <property type="entry name" value="KFase/CYL"/>
</dbReference>
<reference evidence="1" key="1">
    <citation type="submission" date="2018-06" db="EMBL/GenBank/DDBJ databases">
        <title>Paenibacillus xerothermodurans sp. nov. an extremely dry heat resistant spore forming bacterium isolated from the soil of Cape Canaveral, Florida.</title>
        <authorList>
            <person name="Seuylemezian A."/>
            <person name="Kaur N."/>
            <person name="Patil P."/>
            <person name="Patil P."/>
            <person name="Mayilraj S."/>
            <person name="Vaishampayan P."/>
        </authorList>
    </citation>
    <scope>NUCLEOTIDE SEQUENCE [LARGE SCALE GENOMIC DNA]</scope>
    <source>
        <strain evidence="1">ATCC 27380</strain>
    </source>
</reference>
<protein>
    <submittedName>
        <fullName evidence="1">Cyclase family protein</fullName>
    </submittedName>
</protein>
<dbReference type="PANTHER" id="PTHR31118:SF12">
    <property type="entry name" value="CYCLASE-LIKE PROTEIN 2"/>
    <property type="match status" value="1"/>
</dbReference>
<dbReference type="RefSeq" id="WP_089198858.1">
    <property type="nucleotide sequence ID" value="NZ_NHRJ02000002.1"/>
</dbReference>
<dbReference type="GO" id="GO:0019441">
    <property type="term" value="P:L-tryptophan catabolic process to kynurenine"/>
    <property type="evidence" value="ECO:0007669"/>
    <property type="project" value="InterPro"/>
</dbReference>